<dbReference type="AlphaFoldDB" id="A0A3P6BZL5"/>
<feature type="region of interest" description="Disordered" evidence="1">
    <location>
        <begin position="1"/>
        <end position="63"/>
    </location>
</feature>
<accession>A0A3P6BZL5</accession>
<protein>
    <submittedName>
        <fullName evidence="2">Uncharacterized protein</fullName>
    </submittedName>
</protein>
<sequence>DPQPSSSRTIAKIDHLTDSSSSDYKTESDKESLSRQFAIGEGSDTPKKEPSINEVYSSDEEMDYVPPRREIPSKQFASKVMVFTFDDIPVDKWNDRLDEFHAWMNS</sequence>
<evidence type="ECO:0000256" key="1">
    <source>
        <dbReference type="SAM" id="MobiDB-lite"/>
    </source>
</evidence>
<dbReference type="EMBL" id="LR031873">
    <property type="protein sequence ID" value="VDD08326.1"/>
    <property type="molecule type" value="Genomic_DNA"/>
</dbReference>
<feature type="compositionally biased region" description="Basic and acidic residues" evidence="1">
    <location>
        <begin position="24"/>
        <end position="33"/>
    </location>
</feature>
<name>A0A3P6BZL5_BRAOL</name>
<feature type="non-terminal residue" evidence="2">
    <location>
        <position position="1"/>
    </location>
</feature>
<organism evidence="2">
    <name type="scientific">Brassica oleracea</name>
    <name type="common">Wild cabbage</name>
    <dbReference type="NCBI Taxonomy" id="3712"/>
    <lineage>
        <taxon>Eukaryota</taxon>
        <taxon>Viridiplantae</taxon>
        <taxon>Streptophyta</taxon>
        <taxon>Embryophyta</taxon>
        <taxon>Tracheophyta</taxon>
        <taxon>Spermatophyta</taxon>
        <taxon>Magnoliopsida</taxon>
        <taxon>eudicotyledons</taxon>
        <taxon>Gunneridae</taxon>
        <taxon>Pentapetalae</taxon>
        <taxon>rosids</taxon>
        <taxon>malvids</taxon>
        <taxon>Brassicales</taxon>
        <taxon>Brassicaceae</taxon>
        <taxon>Brassiceae</taxon>
        <taxon>Brassica</taxon>
    </lineage>
</organism>
<evidence type="ECO:0000313" key="2">
    <source>
        <dbReference type="EMBL" id="VDD08326.1"/>
    </source>
</evidence>
<gene>
    <name evidence="2" type="ORF">BOLC4T23955H</name>
</gene>
<reference evidence="2" key="1">
    <citation type="submission" date="2018-11" db="EMBL/GenBank/DDBJ databases">
        <authorList>
            <consortium name="Genoscope - CEA"/>
            <person name="William W."/>
        </authorList>
    </citation>
    <scope>NUCLEOTIDE SEQUENCE</scope>
</reference>
<proteinExistence type="predicted"/>